<keyword evidence="1" id="KW-1133">Transmembrane helix</keyword>
<proteinExistence type="predicted"/>
<keyword evidence="1" id="KW-0472">Membrane</keyword>
<evidence type="ECO:0000313" key="3">
    <source>
        <dbReference type="Proteomes" id="UP001225906"/>
    </source>
</evidence>
<organism evidence="2 3">
    <name type="scientific">Methylophilus aquaticus</name>
    <dbReference type="NCBI Taxonomy" id="1971610"/>
    <lineage>
        <taxon>Bacteria</taxon>
        <taxon>Pseudomonadati</taxon>
        <taxon>Pseudomonadota</taxon>
        <taxon>Betaproteobacteria</taxon>
        <taxon>Nitrosomonadales</taxon>
        <taxon>Methylophilaceae</taxon>
        <taxon>Methylophilus</taxon>
    </lineage>
</organism>
<dbReference type="RefSeq" id="WP_306388050.1">
    <property type="nucleotide sequence ID" value="NZ_JAVCAP010000001.1"/>
</dbReference>
<evidence type="ECO:0000313" key="2">
    <source>
        <dbReference type="EMBL" id="MDP8566343.1"/>
    </source>
</evidence>
<reference evidence="3" key="1">
    <citation type="journal article" date="2019" name="Int. J. Syst. Evol. Microbiol.">
        <title>The Global Catalogue of Microorganisms (GCM) 10K type strain sequencing project: providing services to taxonomists for standard genome sequencing and annotation.</title>
        <authorList>
            <consortium name="The Broad Institute Genomics Platform"/>
            <consortium name="The Broad Institute Genome Sequencing Center for Infectious Disease"/>
            <person name="Wu L."/>
            <person name="Ma J."/>
        </authorList>
    </citation>
    <scope>NUCLEOTIDE SEQUENCE [LARGE SCALE GENOMIC DNA]</scope>
    <source>
        <strain evidence="3">VKM B-3159</strain>
    </source>
</reference>
<feature type="transmembrane region" description="Helical" evidence="1">
    <location>
        <begin position="212"/>
        <end position="235"/>
    </location>
</feature>
<keyword evidence="3" id="KW-1185">Reference proteome</keyword>
<feature type="transmembrane region" description="Helical" evidence="1">
    <location>
        <begin position="84"/>
        <end position="105"/>
    </location>
</feature>
<evidence type="ECO:0000256" key="1">
    <source>
        <dbReference type="SAM" id="Phobius"/>
    </source>
</evidence>
<protein>
    <submittedName>
        <fullName evidence="2">Uncharacterized protein</fullName>
    </submittedName>
</protein>
<dbReference type="EMBL" id="JAVCAP010000001">
    <property type="protein sequence ID" value="MDP8566343.1"/>
    <property type="molecule type" value="Genomic_DNA"/>
</dbReference>
<feature type="transmembrane region" description="Helical" evidence="1">
    <location>
        <begin position="247"/>
        <end position="267"/>
    </location>
</feature>
<sequence length="281" mass="30832">MQPTVENVLKELPAYLSQFTRILTAPKQLLHQHLQAEDSAVLFEKAIAFFMLSFIIALVLAVVFPEVTNPVSLSADAASMTTHAMAAIRLLFELLGLGAIAYLSARLVGVHTGFMRFFGLMSAAVGVVLVLQVFASALTNISMADPVTAKSWIQLEKISQTMKANVAQQLCMTDPDTGEIKPDPAMQTTQTRIKAQSQSLYLKASQRPLFKLAAALQFVVTLVILIWLARVWWLYLQYHRLSLAKGWLATVLLLVFGGAGWMLLGLVDAGTTMMGLYRNCA</sequence>
<feature type="transmembrane region" description="Helical" evidence="1">
    <location>
        <begin position="46"/>
        <end position="64"/>
    </location>
</feature>
<keyword evidence="1" id="KW-0812">Transmembrane</keyword>
<feature type="transmembrane region" description="Helical" evidence="1">
    <location>
        <begin position="117"/>
        <end position="138"/>
    </location>
</feature>
<gene>
    <name evidence="2" type="ORF">Q9291_00650</name>
</gene>
<name>A0ABT9JP40_9PROT</name>
<dbReference type="Proteomes" id="UP001225906">
    <property type="component" value="Unassembled WGS sequence"/>
</dbReference>
<accession>A0ABT9JP40</accession>
<comment type="caution">
    <text evidence="2">The sequence shown here is derived from an EMBL/GenBank/DDBJ whole genome shotgun (WGS) entry which is preliminary data.</text>
</comment>